<proteinExistence type="predicted"/>
<name>A0A0D8XFL9_DICVI</name>
<feature type="domain" description="ShKT" evidence="2">
    <location>
        <begin position="1"/>
        <end position="22"/>
    </location>
</feature>
<dbReference type="EMBL" id="KN716658">
    <property type="protein sequence ID" value="KJH42502.1"/>
    <property type="molecule type" value="Genomic_DNA"/>
</dbReference>
<keyword evidence="4" id="KW-1185">Reference proteome</keyword>
<gene>
    <name evidence="3" type="ORF">DICVIV_11512</name>
</gene>
<dbReference type="AlphaFoldDB" id="A0A0D8XFL9"/>
<evidence type="ECO:0000313" key="3">
    <source>
        <dbReference type="EMBL" id="KJH42502.1"/>
    </source>
</evidence>
<organism evidence="3 4">
    <name type="scientific">Dictyocaulus viviparus</name>
    <name type="common">Bovine lungworm</name>
    <dbReference type="NCBI Taxonomy" id="29172"/>
    <lineage>
        <taxon>Eukaryota</taxon>
        <taxon>Metazoa</taxon>
        <taxon>Ecdysozoa</taxon>
        <taxon>Nematoda</taxon>
        <taxon>Chromadorea</taxon>
        <taxon>Rhabditida</taxon>
        <taxon>Rhabditina</taxon>
        <taxon>Rhabditomorpha</taxon>
        <taxon>Strongyloidea</taxon>
        <taxon>Metastrongylidae</taxon>
        <taxon>Dictyocaulus</taxon>
    </lineage>
</organism>
<dbReference type="OrthoDB" id="5869788at2759"/>
<evidence type="ECO:0000256" key="1">
    <source>
        <dbReference type="PROSITE-ProRule" id="PRU01005"/>
    </source>
</evidence>
<evidence type="ECO:0000313" key="4">
    <source>
        <dbReference type="Proteomes" id="UP000053766"/>
    </source>
</evidence>
<dbReference type="Gene3D" id="1.10.10.1940">
    <property type="match status" value="1"/>
</dbReference>
<reference evidence="4" key="2">
    <citation type="journal article" date="2016" name="Sci. Rep.">
        <title>Dictyocaulus viviparus genome, variome and transcriptome elucidate lungworm biology and support future intervention.</title>
        <authorList>
            <person name="McNulty S.N."/>
            <person name="Strube C."/>
            <person name="Rosa B.A."/>
            <person name="Martin J.C."/>
            <person name="Tyagi R."/>
            <person name="Choi Y.J."/>
            <person name="Wang Q."/>
            <person name="Hallsworth Pepin K."/>
            <person name="Zhang X."/>
            <person name="Ozersky P."/>
            <person name="Wilson R.K."/>
            <person name="Sternberg P.W."/>
            <person name="Gasser R.B."/>
            <person name="Mitreva M."/>
        </authorList>
    </citation>
    <scope>NUCLEOTIDE SEQUENCE [LARGE SCALE GENOMIC DNA]</scope>
    <source>
        <strain evidence="4">HannoverDv2000</strain>
    </source>
</reference>
<dbReference type="PROSITE" id="PS51670">
    <property type="entry name" value="SHKT"/>
    <property type="match status" value="1"/>
</dbReference>
<dbReference type="Proteomes" id="UP000053766">
    <property type="component" value="Unassembled WGS sequence"/>
</dbReference>
<dbReference type="Pfam" id="PF01549">
    <property type="entry name" value="ShK"/>
    <property type="match status" value="1"/>
</dbReference>
<sequence>MCSNPTWRSVLVDDCPKTCGLCDQTGRSNQSITTSKCLQ</sequence>
<reference evidence="3 4" key="1">
    <citation type="submission" date="2013-11" db="EMBL/GenBank/DDBJ databases">
        <title>Draft genome of the bovine lungworm Dictyocaulus viviparus.</title>
        <authorList>
            <person name="Mitreva M."/>
        </authorList>
    </citation>
    <scope>NUCLEOTIDE SEQUENCE [LARGE SCALE GENOMIC DNA]</scope>
    <source>
        <strain evidence="3 4">HannoverDv2000</strain>
    </source>
</reference>
<dbReference type="InterPro" id="IPR003582">
    <property type="entry name" value="ShKT_dom"/>
</dbReference>
<evidence type="ECO:0000259" key="2">
    <source>
        <dbReference type="PROSITE" id="PS51670"/>
    </source>
</evidence>
<accession>A0A0D8XFL9</accession>
<comment type="caution">
    <text evidence="1">Lacks conserved residue(s) required for the propagation of feature annotation.</text>
</comment>
<protein>
    <recommendedName>
        <fullName evidence="2">ShKT domain-containing protein</fullName>
    </recommendedName>
</protein>